<dbReference type="InterPro" id="IPR022061">
    <property type="entry name" value="DUF3617"/>
</dbReference>
<evidence type="ECO:0000256" key="1">
    <source>
        <dbReference type="SAM" id="SignalP"/>
    </source>
</evidence>
<dbReference type="PROSITE" id="PS51257">
    <property type="entry name" value="PROKAR_LIPOPROTEIN"/>
    <property type="match status" value="1"/>
</dbReference>
<reference evidence="2 3" key="1">
    <citation type="submission" date="2024-09" db="EMBL/GenBank/DDBJ databases">
        <authorList>
            <person name="Sun Q."/>
            <person name="Mori K."/>
        </authorList>
    </citation>
    <scope>NUCLEOTIDE SEQUENCE [LARGE SCALE GENOMIC DNA]</scope>
    <source>
        <strain evidence="2 3">NCAIM B.02537</strain>
    </source>
</reference>
<keyword evidence="3" id="KW-1185">Reference proteome</keyword>
<evidence type="ECO:0000313" key="2">
    <source>
        <dbReference type="EMBL" id="MFC0588201.1"/>
    </source>
</evidence>
<dbReference type="Proteomes" id="UP001589943">
    <property type="component" value="Unassembled WGS sequence"/>
</dbReference>
<proteinExistence type="predicted"/>
<sequence>MRAIIFLPLLGLGLTLGACGKSSDTPKTAEEVKAEVAKLDRPEPGKYRTTMKIIDVTIPGMPADRAAQMKNMFGTTGKSTEFCLTKADADKGFEELNKRAAQGDCSYDNFNASGGRIDAKMTCKTGRGMTMTYEMHGTFSSTGSKMSMKSDASMPGMPMKGMHIEAEVNNERIGDCS</sequence>
<feature type="signal peptide" evidence="1">
    <location>
        <begin position="1"/>
        <end position="18"/>
    </location>
</feature>
<dbReference type="Pfam" id="PF12276">
    <property type="entry name" value="DUF3617"/>
    <property type="match status" value="1"/>
</dbReference>
<name>A0ABV6PEF4_9SPHN</name>
<dbReference type="RefSeq" id="WP_379479708.1">
    <property type="nucleotide sequence ID" value="NZ_JBHLTL010000001.1"/>
</dbReference>
<gene>
    <name evidence="2" type="ORF">ACFFF7_02115</name>
</gene>
<dbReference type="EMBL" id="JBHLTL010000001">
    <property type="protein sequence ID" value="MFC0588201.1"/>
    <property type="molecule type" value="Genomic_DNA"/>
</dbReference>
<feature type="chain" id="PRO_5045258289" evidence="1">
    <location>
        <begin position="19"/>
        <end position="177"/>
    </location>
</feature>
<keyword evidence="1" id="KW-0732">Signal</keyword>
<evidence type="ECO:0000313" key="3">
    <source>
        <dbReference type="Proteomes" id="UP001589943"/>
    </source>
</evidence>
<protein>
    <submittedName>
        <fullName evidence="2">DUF3617 domain-containing protein</fullName>
    </submittedName>
</protein>
<accession>A0ABV6PEF4</accession>
<comment type="caution">
    <text evidence="2">The sequence shown here is derived from an EMBL/GenBank/DDBJ whole genome shotgun (WGS) entry which is preliminary data.</text>
</comment>
<organism evidence="2 3">
    <name type="scientific">Novosphingobium aquiterrae</name>
    <dbReference type="NCBI Taxonomy" id="624388"/>
    <lineage>
        <taxon>Bacteria</taxon>
        <taxon>Pseudomonadati</taxon>
        <taxon>Pseudomonadota</taxon>
        <taxon>Alphaproteobacteria</taxon>
        <taxon>Sphingomonadales</taxon>
        <taxon>Sphingomonadaceae</taxon>
        <taxon>Novosphingobium</taxon>
    </lineage>
</organism>